<gene>
    <name evidence="2" type="ORF">Fcan01_08965</name>
</gene>
<feature type="region of interest" description="Disordered" evidence="1">
    <location>
        <begin position="102"/>
        <end position="130"/>
    </location>
</feature>
<feature type="compositionally biased region" description="Basic and acidic residues" evidence="1">
    <location>
        <begin position="170"/>
        <end position="181"/>
    </location>
</feature>
<dbReference type="Proteomes" id="UP000198287">
    <property type="component" value="Unassembled WGS sequence"/>
</dbReference>
<evidence type="ECO:0000256" key="1">
    <source>
        <dbReference type="SAM" id="MobiDB-lite"/>
    </source>
</evidence>
<evidence type="ECO:0000313" key="2">
    <source>
        <dbReference type="EMBL" id="OXA55409.1"/>
    </source>
</evidence>
<keyword evidence="3" id="KW-1185">Reference proteome</keyword>
<protein>
    <submittedName>
        <fullName evidence="2">Uncharacterized protein</fullName>
    </submittedName>
</protein>
<comment type="caution">
    <text evidence="2">The sequence shown here is derived from an EMBL/GenBank/DDBJ whole genome shotgun (WGS) entry which is preliminary data.</text>
</comment>
<evidence type="ECO:0000313" key="3">
    <source>
        <dbReference type="Proteomes" id="UP000198287"/>
    </source>
</evidence>
<name>A0A226ED53_FOLCA</name>
<dbReference type="AlphaFoldDB" id="A0A226ED53"/>
<reference evidence="2 3" key="1">
    <citation type="submission" date="2015-12" db="EMBL/GenBank/DDBJ databases">
        <title>The genome of Folsomia candida.</title>
        <authorList>
            <person name="Faddeeva A."/>
            <person name="Derks M.F."/>
            <person name="Anvar Y."/>
            <person name="Smit S."/>
            <person name="Van Straalen N."/>
            <person name="Roelofs D."/>
        </authorList>
    </citation>
    <scope>NUCLEOTIDE SEQUENCE [LARGE SCALE GENOMIC DNA]</scope>
    <source>
        <strain evidence="2 3">VU population</strain>
        <tissue evidence="2">Whole body</tissue>
    </source>
</reference>
<feature type="region of interest" description="Disordered" evidence="1">
    <location>
        <begin position="163"/>
        <end position="199"/>
    </location>
</feature>
<accession>A0A226ED53</accession>
<dbReference type="OrthoDB" id="6667051at2759"/>
<dbReference type="EMBL" id="LNIX01000004">
    <property type="protein sequence ID" value="OXA55409.1"/>
    <property type="molecule type" value="Genomic_DNA"/>
</dbReference>
<organism evidence="2 3">
    <name type="scientific">Folsomia candida</name>
    <name type="common">Springtail</name>
    <dbReference type="NCBI Taxonomy" id="158441"/>
    <lineage>
        <taxon>Eukaryota</taxon>
        <taxon>Metazoa</taxon>
        <taxon>Ecdysozoa</taxon>
        <taxon>Arthropoda</taxon>
        <taxon>Hexapoda</taxon>
        <taxon>Collembola</taxon>
        <taxon>Entomobryomorpha</taxon>
        <taxon>Isotomoidea</taxon>
        <taxon>Isotomidae</taxon>
        <taxon>Proisotominae</taxon>
        <taxon>Folsomia</taxon>
    </lineage>
</organism>
<sequence>MALNPGKLNNFHWSLDNQGVVPDPTKNFLKCLYPGVDEEHSGAFFEAKTKSEAPVGVTLKTFFTSEGRQLRRHHDHDYEGSLQETGSRKSVVTPTLIFGNPAVIPGTGRDDATTTTGSSKGPSINYGGGGSRKSRFLRYVIYERPLTNVPSALTFTRHKPLGWRGMKPSLKREAADRKQIDDEIDEDEAMLKKRRQEAE</sequence>
<proteinExistence type="predicted"/>